<dbReference type="InterPro" id="IPR008279">
    <property type="entry name" value="PEP-util_enz_mobile_dom"/>
</dbReference>
<evidence type="ECO:0000313" key="22">
    <source>
        <dbReference type="EMBL" id="MBC9785202.1"/>
    </source>
</evidence>
<evidence type="ECO:0000313" key="23">
    <source>
        <dbReference type="Proteomes" id="UP000617402"/>
    </source>
</evidence>
<dbReference type="Pfam" id="PF00391">
    <property type="entry name" value="PEP-utilizers"/>
    <property type="match status" value="1"/>
</dbReference>
<dbReference type="InterPro" id="IPR018274">
    <property type="entry name" value="PEP_util_AS"/>
</dbReference>
<sequence length="583" mass="65002">MHKGIAASSGIAIGIVHVLQDEPIAVNTSLVHENDVNKELERLEQSLHLSKKQLKELHEKTANESGEENARIFEAHLMILDDDMLLDEIKNKICSERFHAEYALSQVAEVYMKMFSEMEDDYLKERAADIKDISTRVIKNLQGRSVDALANIAQEVVIVAKDLSPSDTAQMDKDKVKAFLTDIGGKTSHTAIMARSMEIPAVLGLGDITVQANKGDPVIVDGNKGIVYLNPDQETEERYRILMKEYGQYLQELKAVKELPAETRDGRRKVELAANIGTPKDCKGALENGAEGVGLFRTEFLYMDRASLPSEEEQFQAYREAAEKMAPYPVIIRTLDVGGDKQLPALEMPDEMNPFLGWRAIRLCLDRTDIFKTQLRAILRASYYGKVRIMYPMISGVKQVRQANQILDSVKTELKGEGIPFDHQVEVGIMIEIPSAALIADLLAKEVDFFSIGTNDLIQYSIAVDRMNERIAHLYDPLHPAVLRLIKNVIDESHKVGIWTGMCGEMAGDEKAVPILLGLGLDEFSMSAASILPVKKVIRSLSYQEAVEIADQAMEMADSESIKAMIQQRLSPNGTCRTESNHD</sequence>
<accession>A0ABR7T4Q7</accession>
<feature type="coiled-coil region" evidence="18">
    <location>
        <begin position="33"/>
        <end position="60"/>
    </location>
</feature>
<comment type="catalytic activity">
    <reaction evidence="1 17">
        <text>L-histidyl-[protein] + phosphoenolpyruvate = N(pros)-phospho-L-histidyl-[protein] + pyruvate</text>
        <dbReference type="Rhea" id="RHEA:23880"/>
        <dbReference type="Rhea" id="RHEA-COMP:9745"/>
        <dbReference type="Rhea" id="RHEA-COMP:9746"/>
        <dbReference type="ChEBI" id="CHEBI:15361"/>
        <dbReference type="ChEBI" id="CHEBI:29979"/>
        <dbReference type="ChEBI" id="CHEBI:58702"/>
        <dbReference type="ChEBI" id="CHEBI:64837"/>
        <dbReference type="EC" id="2.7.3.9"/>
    </reaction>
</comment>
<dbReference type="PANTHER" id="PTHR46244">
    <property type="entry name" value="PHOSPHOENOLPYRUVATE-PROTEIN PHOSPHOTRANSFERASE"/>
    <property type="match status" value="1"/>
</dbReference>
<evidence type="ECO:0000256" key="18">
    <source>
        <dbReference type="SAM" id="Coils"/>
    </source>
</evidence>
<dbReference type="RefSeq" id="WP_188040695.1">
    <property type="nucleotide sequence ID" value="NZ_JACVHF010000011.1"/>
</dbReference>
<comment type="subcellular location">
    <subcellularLocation>
        <location evidence="4 17">Cytoplasm</location>
    </subcellularLocation>
</comment>
<evidence type="ECO:0000256" key="14">
    <source>
        <dbReference type="ARBA" id="ARBA00022777"/>
    </source>
</evidence>
<dbReference type="PROSITE" id="PS00370">
    <property type="entry name" value="PEP_ENZYMES_PHOS_SITE"/>
    <property type="match status" value="1"/>
</dbReference>
<dbReference type="InterPro" id="IPR015813">
    <property type="entry name" value="Pyrv/PenolPyrv_kinase-like_dom"/>
</dbReference>
<keyword evidence="12 17" id="KW-0598">Phosphotransferase system</keyword>
<comment type="caution">
    <text evidence="22">The sequence shown here is derived from an EMBL/GenBank/DDBJ whole genome shotgun (WGS) entry which is preliminary data.</text>
</comment>
<evidence type="ECO:0000256" key="13">
    <source>
        <dbReference type="ARBA" id="ARBA00022723"/>
    </source>
</evidence>
<keyword evidence="11 17" id="KW-0808">Transferase</keyword>
<dbReference type="Gene3D" id="1.10.274.10">
    <property type="entry name" value="PtsI, HPr-binding domain"/>
    <property type="match status" value="1"/>
</dbReference>
<dbReference type="Gene3D" id="3.50.30.10">
    <property type="entry name" value="Phosphohistidine domain"/>
    <property type="match status" value="1"/>
</dbReference>
<comment type="cofactor">
    <cofactor evidence="2 17">
        <name>Mg(2+)</name>
        <dbReference type="ChEBI" id="CHEBI:18420"/>
    </cofactor>
</comment>
<organism evidence="22 23">
    <name type="scientific">Heliobacterium chlorum</name>
    <dbReference type="NCBI Taxonomy" id="2698"/>
    <lineage>
        <taxon>Bacteria</taxon>
        <taxon>Bacillati</taxon>
        <taxon>Bacillota</taxon>
        <taxon>Clostridia</taxon>
        <taxon>Eubacteriales</taxon>
        <taxon>Heliobacteriaceae</taxon>
        <taxon>Heliobacterium</taxon>
    </lineage>
</organism>
<dbReference type="SUPFAM" id="SSF47831">
    <property type="entry name" value="Enzyme I of the PEP:sugar phosphotransferase system HPr-binding (sub)domain"/>
    <property type="match status" value="1"/>
</dbReference>
<evidence type="ECO:0000256" key="11">
    <source>
        <dbReference type="ARBA" id="ARBA00022679"/>
    </source>
</evidence>
<reference evidence="22 23" key="1">
    <citation type="submission" date="2020-07" db="EMBL/GenBank/DDBJ databases">
        <title>Draft whole-genome sequence of Heliobacterium chlorum DSM 3682, type strain.</title>
        <authorList>
            <person name="Kyndt J.A."/>
            <person name="Meyer T.E."/>
            <person name="Imhoff J.F."/>
        </authorList>
    </citation>
    <scope>NUCLEOTIDE SEQUENCE [LARGE SCALE GENOMIC DNA]</scope>
    <source>
        <strain evidence="22 23">DSM 3682</strain>
    </source>
</reference>
<keyword evidence="14 17" id="KW-0418">Kinase</keyword>
<name>A0ABR7T4Q7_HELCL</name>
<dbReference type="Proteomes" id="UP000617402">
    <property type="component" value="Unassembled WGS sequence"/>
</dbReference>
<evidence type="ECO:0000256" key="15">
    <source>
        <dbReference type="ARBA" id="ARBA00022842"/>
    </source>
</evidence>
<dbReference type="InterPro" id="IPR036618">
    <property type="entry name" value="PtsI_HPr-bd_sf"/>
</dbReference>
<dbReference type="PROSITE" id="PS00742">
    <property type="entry name" value="PEP_ENZYMES_2"/>
    <property type="match status" value="1"/>
</dbReference>
<evidence type="ECO:0000256" key="9">
    <source>
        <dbReference type="ARBA" id="ARBA00022490"/>
    </source>
</evidence>
<feature type="domain" description="PEP-utilising enzyme mobile" evidence="19">
    <location>
        <begin position="154"/>
        <end position="225"/>
    </location>
</feature>
<evidence type="ECO:0000256" key="8">
    <source>
        <dbReference type="ARBA" id="ARBA00022448"/>
    </source>
</evidence>
<dbReference type="InterPro" id="IPR024692">
    <property type="entry name" value="PTS_EI"/>
</dbReference>
<protein>
    <recommendedName>
        <fullName evidence="7 17">Phosphoenolpyruvate-protein phosphotransferase</fullName>
        <ecNumber evidence="6 17">2.7.3.9</ecNumber>
    </recommendedName>
    <alternativeName>
        <fullName evidence="16 17">Phosphotransferase system, enzyme I</fullName>
    </alternativeName>
</protein>
<evidence type="ECO:0000256" key="7">
    <source>
        <dbReference type="ARBA" id="ARBA00016544"/>
    </source>
</evidence>
<keyword evidence="13 17" id="KW-0479">Metal-binding</keyword>
<dbReference type="PANTHER" id="PTHR46244:SF3">
    <property type="entry name" value="PHOSPHOENOLPYRUVATE-PROTEIN PHOSPHOTRANSFERASE"/>
    <property type="match status" value="1"/>
</dbReference>
<evidence type="ECO:0000256" key="2">
    <source>
        <dbReference type="ARBA" id="ARBA00001946"/>
    </source>
</evidence>
<feature type="domain" description="PEP-utilising enzyme C-terminal" evidence="20">
    <location>
        <begin position="252"/>
        <end position="541"/>
    </location>
</feature>
<dbReference type="InterPro" id="IPR006318">
    <property type="entry name" value="PTS_EI-like"/>
</dbReference>
<evidence type="ECO:0000256" key="12">
    <source>
        <dbReference type="ARBA" id="ARBA00022683"/>
    </source>
</evidence>
<evidence type="ECO:0000256" key="1">
    <source>
        <dbReference type="ARBA" id="ARBA00000683"/>
    </source>
</evidence>
<evidence type="ECO:0000256" key="16">
    <source>
        <dbReference type="ARBA" id="ARBA00033235"/>
    </source>
</evidence>
<dbReference type="NCBIfam" id="TIGR01417">
    <property type="entry name" value="PTS_I_fam"/>
    <property type="match status" value="1"/>
</dbReference>
<dbReference type="Pfam" id="PF02896">
    <property type="entry name" value="PEP-utilizers_C"/>
    <property type="match status" value="1"/>
</dbReference>
<evidence type="ECO:0000259" key="20">
    <source>
        <dbReference type="Pfam" id="PF02896"/>
    </source>
</evidence>
<feature type="domain" description="Phosphotransferase system enzyme I N-terminal" evidence="21">
    <location>
        <begin position="3"/>
        <end position="126"/>
    </location>
</feature>
<dbReference type="GO" id="GO:0008965">
    <property type="term" value="F:phosphoenolpyruvate-protein phosphotransferase activity"/>
    <property type="evidence" value="ECO:0007669"/>
    <property type="project" value="UniProtKB-EC"/>
</dbReference>
<comment type="function">
    <text evidence="3 17">General (non sugar-specific) component of the phosphoenolpyruvate-dependent sugar phosphotransferase system (sugar PTS). This major carbohydrate active-transport system catalyzes the phosphorylation of incoming sugar substrates concomitantly with their translocation across the cell membrane. Enzyme I transfers the phosphoryl group from phosphoenolpyruvate (PEP) to the phosphoryl carrier protein (HPr).</text>
</comment>
<dbReference type="PIRSF" id="PIRSF000732">
    <property type="entry name" value="PTS_enzyme_I"/>
    <property type="match status" value="1"/>
</dbReference>
<keyword evidence="9 17" id="KW-0963">Cytoplasm</keyword>
<dbReference type="Pfam" id="PF05524">
    <property type="entry name" value="PEP-utilisers_N"/>
    <property type="match status" value="1"/>
</dbReference>
<dbReference type="EC" id="2.7.3.9" evidence="6 17"/>
<evidence type="ECO:0000256" key="5">
    <source>
        <dbReference type="ARBA" id="ARBA00007837"/>
    </source>
</evidence>
<proteinExistence type="inferred from homology"/>
<dbReference type="SUPFAM" id="SSF52009">
    <property type="entry name" value="Phosphohistidine domain"/>
    <property type="match status" value="1"/>
</dbReference>
<evidence type="ECO:0000256" key="17">
    <source>
        <dbReference type="PIRNR" id="PIRNR000732"/>
    </source>
</evidence>
<gene>
    <name evidence="22" type="primary">ptsP</name>
    <name evidence="22" type="ORF">H1S01_11845</name>
</gene>
<dbReference type="InterPro" id="IPR008731">
    <property type="entry name" value="PTS_EIN"/>
</dbReference>
<dbReference type="SUPFAM" id="SSF51621">
    <property type="entry name" value="Phosphoenolpyruvate/pyruvate domain"/>
    <property type="match status" value="1"/>
</dbReference>
<keyword evidence="18" id="KW-0175">Coiled coil</keyword>
<evidence type="ECO:0000256" key="6">
    <source>
        <dbReference type="ARBA" id="ARBA00012232"/>
    </source>
</evidence>
<dbReference type="InterPro" id="IPR050499">
    <property type="entry name" value="PEP-utilizing_PTS_enzyme"/>
</dbReference>
<dbReference type="EMBL" id="JACVHF010000011">
    <property type="protein sequence ID" value="MBC9785202.1"/>
    <property type="molecule type" value="Genomic_DNA"/>
</dbReference>
<evidence type="ECO:0000259" key="21">
    <source>
        <dbReference type="Pfam" id="PF05524"/>
    </source>
</evidence>
<evidence type="ECO:0000256" key="4">
    <source>
        <dbReference type="ARBA" id="ARBA00004496"/>
    </source>
</evidence>
<dbReference type="PRINTS" id="PR01736">
    <property type="entry name" value="PHPHTRNFRASE"/>
</dbReference>
<evidence type="ECO:0000256" key="3">
    <source>
        <dbReference type="ARBA" id="ARBA00002728"/>
    </source>
</evidence>
<dbReference type="InterPro" id="IPR036637">
    <property type="entry name" value="Phosphohistidine_dom_sf"/>
</dbReference>
<dbReference type="Gene3D" id="3.20.20.60">
    <property type="entry name" value="Phosphoenolpyruvate-binding domains"/>
    <property type="match status" value="1"/>
</dbReference>
<evidence type="ECO:0000256" key="10">
    <source>
        <dbReference type="ARBA" id="ARBA00022597"/>
    </source>
</evidence>
<keyword evidence="23" id="KW-1185">Reference proteome</keyword>
<dbReference type="InterPro" id="IPR040442">
    <property type="entry name" value="Pyrv_kinase-like_dom_sf"/>
</dbReference>
<dbReference type="InterPro" id="IPR000121">
    <property type="entry name" value="PEP_util_C"/>
</dbReference>
<evidence type="ECO:0000259" key="19">
    <source>
        <dbReference type="Pfam" id="PF00391"/>
    </source>
</evidence>
<comment type="similarity">
    <text evidence="5 17">Belongs to the PEP-utilizing enzyme family.</text>
</comment>
<keyword evidence="15 17" id="KW-0460">Magnesium</keyword>
<keyword evidence="10 17" id="KW-0762">Sugar transport</keyword>
<dbReference type="InterPro" id="IPR023151">
    <property type="entry name" value="PEP_util_CS"/>
</dbReference>
<keyword evidence="8 17" id="KW-0813">Transport</keyword>